<protein>
    <submittedName>
        <fullName evidence="4">Family 10 glycosylhydrolase</fullName>
    </submittedName>
</protein>
<evidence type="ECO:0000256" key="1">
    <source>
        <dbReference type="ARBA" id="ARBA00022729"/>
    </source>
</evidence>
<feature type="signal peptide" evidence="2">
    <location>
        <begin position="1"/>
        <end position="27"/>
    </location>
</feature>
<dbReference type="PANTHER" id="PTHR43405">
    <property type="entry name" value="GLYCOSYL HYDROLASE DIGH"/>
    <property type="match status" value="1"/>
</dbReference>
<dbReference type="PROSITE" id="PS51257">
    <property type="entry name" value="PROKAR_LIPOPROTEIN"/>
    <property type="match status" value="1"/>
</dbReference>
<name>A0ABV0BSE6_9SPHI</name>
<evidence type="ECO:0000259" key="3">
    <source>
        <dbReference type="Pfam" id="PF02638"/>
    </source>
</evidence>
<dbReference type="SUPFAM" id="SSF51445">
    <property type="entry name" value="(Trans)glycosidases"/>
    <property type="match status" value="1"/>
</dbReference>
<gene>
    <name evidence="4" type="ORF">ABE541_10605</name>
</gene>
<feature type="chain" id="PRO_5045610210" evidence="2">
    <location>
        <begin position="28"/>
        <end position="486"/>
    </location>
</feature>
<dbReference type="EMBL" id="JBDJNQ010000004">
    <property type="protein sequence ID" value="MEN5377714.1"/>
    <property type="molecule type" value="Genomic_DNA"/>
</dbReference>
<proteinExistence type="predicted"/>
<dbReference type="PANTHER" id="PTHR43405:SF1">
    <property type="entry name" value="GLYCOSYL HYDROLASE DIGH"/>
    <property type="match status" value="1"/>
</dbReference>
<dbReference type="InterPro" id="IPR003790">
    <property type="entry name" value="GHL10"/>
</dbReference>
<comment type="caution">
    <text evidence="4">The sequence shown here is derived from an EMBL/GenBank/DDBJ whole genome shotgun (WGS) entry which is preliminary data.</text>
</comment>
<reference evidence="4 5" key="1">
    <citation type="submission" date="2024-04" db="EMBL/GenBank/DDBJ databases">
        <title>WGS of bacteria from Torrens River.</title>
        <authorList>
            <person name="Wyrsch E.R."/>
            <person name="Drigo B."/>
        </authorList>
    </citation>
    <scope>NUCLEOTIDE SEQUENCE [LARGE SCALE GENOMIC DNA]</scope>
    <source>
        <strain evidence="4 5">TWI391</strain>
    </source>
</reference>
<dbReference type="Gene3D" id="3.20.20.80">
    <property type="entry name" value="Glycosidases"/>
    <property type="match status" value="1"/>
</dbReference>
<dbReference type="InterPro" id="IPR017853">
    <property type="entry name" value="GH"/>
</dbReference>
<accession>A0ABV0BSE6</accession>
<evidence type="ECO:0000313" key="5">
    <source>
        <dbReference type="Proteomes" id="UP001409291"/>
    </source>
</evidence>
<evidence type="ECO:0000313" key="4">
    <source>
        <dbReference type="EMBL" id="MEN5377714.1"/>
    </source>
</evidence>
<dbReference type="RefSeq" id="WP_260291724.1">
    <property type="nucleotide sequence ID" value="NZ_JBDJLH010000002.1"/>
</dbReference>
<sequence length="486" mass="54987">MMMKRNATYAILLLCFTALLFSCSKDSDITAEPIDPPIEEGPLFPRKEMRAVWMTTAWGLDWPQSVYSENAQKAQYIAYLDKFKTLNINTIYFQVKGMGDAFFNSAYEPWSAAITGTRGKDPGYDVLKFLIDEAHARDIEFHAWMNPYRIGTRAGVAQPYPALHPTIDPDWVISHEKIQIYNPALPEVRQRLSDIVKEIISKYDVDGIHFDDYFYPDPSSAGTMISDEQDFALYGLGEKTIGDFRRTNVDKAIKAVYDVIVLTKPGVAFSVSPAPSNAYNMNTLYANVTKWCQEGWVDIVIPQLYQEIGNTTNDFKTNLGFWHQYNYKAALVIGHGFYKFGDATNPIAFQSTAELQKQIDLTKTRKKVVGNAMYSAKYVIDNRIGITDKLAEIYKYPAVRPFVGRAVTALPTEAQNVKIEDDVLKWTISGDVKSVVYYFENLKTAGEVVAITKENNQLISKNGFYSVATFNQDNQESKPSPFVEKK</sequence>
<dbReference type="Proteomes" id="UP001409291">
    <property type="component" value="Unassembled WGS sequence"/>
</dbReference>
<dbReference type="Pfam" id="PF02638">
    <property type="entry name" value="GHL10"/>
    <property type="match status" value="1"/>
</dbReference>
<dbReference type="InterPro" id="IPR052177">
    <property type="entry name" value="Divisome_Glycosyl_Hydrolase"/>
</dbReference>
<keyword evidence="5" id="KW-1185">Reference proteome</keyword>
<organism evidence="4 5">
    <name type="scientific">Sphingobacterium kitahiroshimense</name>
    <dbReference type="NCBI Taxonomy" id="470446"/>
    <lineage>
        <taxon>Bacteria</taxon>
        <taxon>Pseudomonadati</taxon>
        <taxon>Bacteroidota</taxon>
        <taxon>Sphingobacteriia</taxon>
        <taxon>Sphingobacteriales</taxon>
        <taxon>Sphingobacteriaceae</taxon>
        <taxon>Sphingobacterium</taxon>
    </lineage>
</organism>
<feature type="domain" description="Glycosyl hydrolase-like 10" evidence="3">
    <location>
        <begin position="48"/>
        <end position="343"/>
    </location>
</feature>
<evidence type="ECO:0000256" key="2">
    <source>
        <dbReference type="SAM" id="SignalP"/>
    </source>
</evidence>
<keyword evidence="1 2" id="KW-0732">Signal</keyword>